<name>A0A014M1N3_9BACT</name>
<protein>
    <recommendedName>
        <fullName evidence="2 8">Translation initiation factor IF-2</fullName>
    </recommendedName>
</protein>
<dbReference type="SUPFAM" id="SSF50447">
    <property type="entry name" value="Translation proteins"/>
    <property type="match status" value="2"/>
</dbReference>
<dbReference type="Pfam" id="PF22042">
    <property type="entry name" value="EF-G_D2"/>
    <property type="match status" value="1"/>
</dbReference>
<dbReference type="NCBIfam" id="TIGR00231">
    <property type="entry name" value="small_GTP"/>
    <property type="match status" value="1"/>
</dbReference>
<dbReference type="InterPro" id="IPR000178">
    <property type="entry name" value="TF_IF2_bacterial-like"/>
</dbReference>
<dbReference type="eggNOG" id="COG0532">
    <property type="taxonomic scope" value="Bacteria"/>
</dbReference>
<dbReference type="InterPro" id="IPR023115">
    <property type="entry name" value="TIF_IF2_dom3"/>
</dbReference>
<feature type="binding site" evidence="8">
    <location>
        <begin position="220"/>
        <end position="223"/>
    </location>
    <ligand>
        <name>GTP</name>
        <dbReference type="ChEBI" id="CHEBI:37565"/>
    </ligand>
</feature>
<dbReference type="Gene3D" id="3.40.50.300">
    <property type="entry name" value="P-loop containing nucleotide triphosphate hydrolases"/>
    <property type="match status" value="1"/>
</dbReference>
<keyword evidence="5 8" id="KW-0648">Protein biosynthesis</keyword>
<dbReference type="GO" id="GO:0005829">
    <property type="term" value="C:cytosol"/>
    <property type="evidence" value="ECO:0007669"/>
    <property type="project" value="TreeGrafter"/>
</dbReference>
<gene>
    <name evidence="8 11" type="primary">infB</name>
    <name evidence="11" type="ORF">MOVI_6130</name>
</gene>
<feature type="binding site" evidence="8">
    <location>
        <begin position="120"/>
        <end position="127"/>
    </location>
    <ligand>
        <name>GTP</name>
        <dbReference type="ChEBI" id="CHEBI:37565"/>
    </ligand>
</feature>
<evidence type="ECO:0000256" key="4">
    <source>
        <dbReference type="ARBA" id="ARBA00022741"/>
    </source>
</evidence>
<evidence type="ECO:0000256" key="1">
    <source>
        <dbReference type="ARBA" id="ARBA00007733"/>
    </source>
</evidence>
<dbReference type="AlphaFoldDB" id="A0A014M1N3"/>
<evidence type="ECO:0000313" key="12">
    <source>
        <dbReference type="Proteomes" id="UP000020977"/>
    </source>
</evidence>
<dbReference type="PANTHER" id="PTHR43381:SF5">
    <property type="entry name" value="TR-TYPE G DOMAIN-CONTAINING PROTEIN"/>
    <property type="match status" value="1"/>
</dbReference>
<dbReference type="InterPro" id="IPR009000">
    <property type="entry name" value="Transl_B-barrel_sf"/>
</dbReference>
<dbReference type="CDD" id="cd03692">
    <property type="entry name" value="mtIF2_IVc"/>
    <property type="match status" value="1"/>
</dbReference>
<dbReference type="HAMAP" id="MF_00100_B">
    <property type="entry name" value="IF_2_B"/>
    <property type="match status" value="1"/>
</dbReference>
<dbReference type="InterPro" id="IPR053905">
    <property type="entry name" value="EF-G-like_DII"/>
</dbReference>
<dbReference type="Pfam" id="PF11987">
    <property type="entry name" value="IF-2"/>
    <property type="match status" value="1"/>
</dbReference>
<dbReference type="Pfam" id="PF00009">
    <property type="entry name" value="GTP_EFTU"/>
    <property type="match status" value="1"/>
</dbReference>
<evidence type="ECO:0000256" key="2">
    <source>
        <dbReference type="ARBA" id="ARBA00020675"/>
    </source>
</evidence>
<dbReference type="Gene3D" id="3.40.50.10050">
    <property type="entry name" value="Translation initiation factor IF- 2, domain 3"/>
    <property type="match status" value="1"/>
</dbReference>
<dbReference type="CDD" id="cd01887">
    <property type="entry name" value="IF2_eIF5B"/>
    <property type="match status" value="1"/>
</dbReference>
<proteinExistence type="inferred from homology"/>
<evidence type="ECO:0000256" key="7">
    <source>
        <dbReference type="ARBA" id="ARBA00025162"/>
    </source>
</evidence>
<evidence type="ECO:0000256" key="3">
    <source>
        <dbReference type="ARBA" id="ARBA00022540"/>
    </source>
</evidence>
<dbReference type="STRING" id="1188239.MOVI_6130"/>
<feature type="binding site" evidence="8">
    <location>
        <begin position="166"/>
        <end position="170"/>
    </location>
    <ligand>
        <name>GTP</name>
        <dbReference type="ChEBI" id="CHEBI:37565"/>
    </ligand>
</feature>
<dbReference type="NCBIfam" id="TIGR00487">
    <property type="entry name" value="IF-2"/>
    <property type="match status" value="1"/>
</dbReference>
<comment type="similarity">
    <text evidence="1 8 9">Belongs to the TRAFAC class translation factor GTPase superfamily. Classic translation factor GTPase family. IF-2 subfamily.</text>
</comment>
<dbReference type="FunFam" id="3.40.50.10050:FF:000001">
    <property type="entry name" value="Translation initiation factor IF-2"/>
    <property type="match status" value="1"/>
</dbReference>
<dbReference type="InterPro" id="IPR027417">
    <property type="entry name" value="P-loop_NTPase"/>
</dbReference>
<dbReference type="GO" id="GO:0003743">
    <property type="term" value="F:translation initiation factor activity"/>
    <property type="evidence" value="ECO:0007669"/>
    <property type="project" value="UniProtKB-UniRule"/>
</dbReference>
<evidence type="ECO:0000256" key="5">
    <source>
        <dbReference type="ARBA" id="ARBA00022917"/>
    </source>
</evidence>
<dbReference type="PANTHER" id="PTHR43381">
    <property type="entry name" value="TRANSLATION INITIATION FACTOR IF-2-RELATED"/>
    <property type="match status" value="1"/>
</dbReference>
<evidence type="ECO:0000259" key="10">
    <source>
        <dbReference type="PROSITE" id="PS51722"/>
    </source>
</evidence>
<organism evidence="11 12">
    <name type="scientific">Mesomycoplasma ovipneumoniae 14811</name>
    <dbReference type="NCBI Taxonomy" id="1188239"/>
    <lineage>
        <taxon>Bacteria</taxon>
        <taxon>Bacillati</taxon>
        <taxon>Mycoplasmatota</taxon>
        <taxon>Mycoplasmoidales</taxon>
        <taxon>Metamycoplasmataceae</taxon>
        <taxon>Mesomycoplasma</taxon>
    </lineage>
</organism>
<evidence type="ECO:0000256" key="6">
    <source>
        <dbReference type="ARBA" id="ARBA00023134"/>
    </source>
</evidence>
<dbReference type="PRINTS" id="PR00315">
    <property type="entry name" value="ELONGATNFCT"/>
</dbReference>
<dbReference type="InterPro" id="IPR015760">
    <property type="entry name" value="TIF_IF2"/>
</dbReference>
<keyword evidence="8" id="KW-0963">Cytoplasm</keyword>
<dbReference type="GO" id="GO:0005525">
    <property type="term" value="F:GTP binding"/>
    <property type="evidence" value="ECO:0007669"/>
    <property type="project" value="UniProtKB-KW"/>
</dbReference>
<dbReference type="FunFam" id="3.40.50.300:FF:000019">
    <property type="entry name" value="Translation initiation factor IF-2"/>
    <property type="match status" value="1"/>
</dbReference>
<comment type="caution">
    <text evidence="11">The sequence shown here is derived from an EMBL/GenBank/DDBJ whole genome shotgun (WGS) entry which is preliminary data.</text>
</comment>
<dbReference type="InterPro" id="IPR006847">
    <property type="entry name" value="IF2_N"/>
</dbReference>
<comment type="subcellular location">
    <subcellularLocation>
        <location evidence="8">Cytoplasm</location>
    </subcellularLocation>
</comment>
<evidence type="ECO:0000256" key="9">
    <source>
        <dbReference type="RuleBase" id="RU000644"/>
    </source>
</evidence>
<dbReference type="SUPFAM" id="SSF52156">
    <property type="entry name" value="Initiation factor IF2/eIF5b, domain 3"/>
    <property type="match status" value="1"/>
</dbReference>
<reference evidence="11 12" key="1">
    <citation type="submission" date="2014-03" db="EMBL/GenBank/DDBJ databases">
        <title>Genome sequence of Mycoplasma ovipneumoniae strain 14811.</title>
        <authorList>
            <person name="Sirand-Pugnet P."/>
            <person name="Breton M."/>
            <person name="Dordet-Frisoni E."/>
            <person name="Baranowski E."/>
            <person name="Barre A."/>
            <person name="Couture C."/>
            <person name="Dupuy V."/>
            <person name="Gaurivaud P."/>
            <person name="Jacob D."/>
            <person name="Lemaitre C."/>
            <person name="Manso-Silvan L."/>
            <person name="Nikolski M."/>
            <person name="Nouvel L.-X."/>
            <person name="Poumarat F."/>
            <person name="Tardy F."/>
            <person name="Thebault P."/>
            <person name="Theil S."/>
            <person name="Citti C."/>
            <person name="Thiaucourt F."/>
            <person name="Blanchard A."/>
        </authorList>
    </citation>
    <scope>NUCLEOTIDE SEQUENCE [LARGE SCALE GENOMIC DNA]</scope>
    <source>
        <strain evidence="11 12">14811</strain>
    </source>
</reference>
<dbReference type="CDD" id="cd03702">
    <property type="entry name" value="IF2_mtIF2_II"/>
    <property type="match status" value="1"/>
</dbReference>
<sequence length="599" mass="67015">MKKPQKRISNVGEIKAQLKTVETKVHNGVFLFSGIMTISELSEKINVSVNEIITYFFKQAKMYNLNHSLSEDEIAEVCLEFGLDFKKEVQIDASNFMEEVSIKDESDHLSHRPPIITVMGHVDHGKTTLLDFIRKTNVAKNERGGITQHTGAYQVTFEDHIINFIDTPGHEAFTQMRARGAKVTDIIVLVVAADDGVMPQTKEAISHATAANVPIIVFVNKMDKPNKDVDRIKNELSALNIVTEEWGGNNIFVYGSALTGQGIDELFRSILLVAEILELKANKNRYPIGTVIEAKLHHNKGTIATLMVQNGTLMVRDFIVAGCQYGRIRSLEDTNGKPIKFAPPGTPVIVTGLNYVPEAGDKFFGFHEEKFAKQLALERRQSEKLSKTKAQTTQQTKEKTLNIIIKADVTGIAQALHSTIEQLASKHVHIHILHSGVGIINKADILLAQTSNSTIYTFNLQVPPAIKAQAKQAQVEIREHTIIYKIIDEIKKQVKSMREIKYELQHIGTAKIIAKFWFSKVGSIAGCSVVSGKFVENCKIELWRNSKLIHSGKIESLQRDKNPVKEVTIGNEFGTHIYKFDDIEIGDELRSFIEVEIDN</sequence>
<evidence type="ECO:0000256" key="8">
    <source>
        <dbReference type="HAMAP-Rule" id="MF_00100"/>
    </source>
</evidence>
<keyword evidence="3 8" id="KW-0396">Initiation factor</keyword>
<evidence type="ECO:0000313" key="11">
    <source>
        <dbReference type="EMBL" id="EXU60883.1"/>
    </source>
</evidence>
<dbReference type="InterPro" id="IPR000795">
    <property type="entry name" value="T_Tr_GTP-bd_dom"/>
</dbReference>
<feature type="domain" description="Tr-type G" evidence="10">
    <location>
        <begin position="111"/>
        <end position="278"/>
    </location>
</feature>
<comment type="function">
    <text evidence="7 8 9">One of the essential components for the initiation of protein synthesis. Protects formylmethionyl-tRNA from spontaneous hydrolysis and promotes its binding to the 30S ribosomal subunits. Also involved in the hydrolysis of GTP during the formation of the 70S ribosomal complex.</text>
</comment>
<dbReference type="RefSeq" id="WP_044284433.1">
    <property type="nucleotide sequence ID" value="NZ_JFAD01000033.1"/>
</dbReference>
<keyword evidence="6 8" id="KW-0342">GTP-binding</keyword>
<dbReference type="EMBL" id="JFAD01000033">
    <property type="protein sequence ID" value="EXU60883.1"/>
    <property type="molecule type" value="Genomic_DNA"/>
</dbReference>
<dbReference type="Pfam" id="PF04760">
    <property type="entry name" value="IF2_N"/>
    <property type="match status" value="1"/>
</dbReference>
<feature type="region of interest" description="G-domain" evidence="8">
    <location>
        <begin position="114"/>
        <end position="262"/>
    </location>
</feature>
<dbReference type="SUPFAM" id="SSF52540">
    <property type="entry name" value="P-loop containing nucleoside triphosphate hydrolases"/>
    <property type="match status" value="1"/>
</dbReference>
<dbReference type="FunFam" id="2.40.30.10:FF:000008">
    <property type="entry name" value="Translation initiation factor IF-2"/>
    <property type="match status" value="1"/>
</dbReference>
<dbReference type="FunFam" id="2.40.30.10:FF:000054">
    <property type="entry name" value="Translation initiation factor IF-2"/>
    <property type="match status" value="1"/>
</dbReference>
<dbReference type="Proteomes" id="UP000020977">
    <property type="component" value="Unassembled WGS sequence"/>
</dbReference>
<dbReference type="InterPro" id="IPR036925">
    <property type="entry name" value="TIF_IF2_dom3_sf"/>
</dbReference>
<accession>A0A014M1N3</accession>
<dbReference type="InterPro" id="IPR044145">
    <property type="entry name" value="IF2_II"/>
</dbReference>
<keyword evidence="4 8" id="KW-0547">Nucleotide-binding</keyword>
<dbReference type="GO" id="GO:0003924">
    <property type="term" value="F:GTPase activity"/>
    <property type="evidence" value="ECO:0007669"/>
    <property type="project" value="UniProtKB-UniRule"/>
</dbReference>
<dbReference type="InterPro" id="IPR005225">
    <property type="entry name" value="Small_GTP-bd"/>
</dbReference>
<dbReference type="PROSITE" id="PS51722">
    <property type="entry name" value="G_TR_2"/>
    <property type="match status" value="1"/>
</dbReference>
<dbReference type="Gene3D" id="2.40.30.10">
    <property type="entry name" value="Translation factors"/>
    <property type="match status" value="2"/>
</dbReference>